<dbReference type="AlphaFoldDB" id="A0A830ETS0"/>
<sequence length="298" mass="32827">MRRHHLVLAALLPLVLLTGCSAAGSISMDPVSNADLADHASRDAPPSDAEPDPEARLIRDAIRNGSATIEGRSAPVEADLPFAYRGSYYDLSWTAIGEREATSVDLEADYNASNVSANRIAYDDLPEVDRRALDALFPPRHDPRADGYDLGVGATYTDAEADRSVLVPTQEYDAVVYDGDAYPVRVSDVHPVTLTTYRYTSTVVANDSDAYARQLKDEHLFTLGDLNESERAVVSEATNGSYYAESTDDSAFRGVLERFRAHDGDAVQYEETRGSWVVRYNGTVYWADLSYAQFTDEY</sequence>
<name>A0A830ETS0_9EURY</name>
<proteinExistence type="predicted"/>
<dbReference type="Proteomes" id="UP000628840">
    <property type="component" value="Unassembled WGS sequence"/>
</dbReference>
<dbReference type="EMBL" id="BMPF01000001">
    <property type="protein sequence ID" value="GGL24030.1"/>
    <property type="molecule type" value="Genomic_DNA"/>
</dbReference>
<keyword evidence="2" id="KW-1185">Reference proteome</keyword>
<accession>A0A830ETS0</accession>
<evidence type="ECO:0000313" key="1">
    <source>
        <dbReference type="EMBL" id="GGL24030.1"/>
    </source>
</evidence>
<evidence type="ECO:0000313" key="2">
    <source>
        <dbReference type="Proteomes" id="UP000628840"/>
    </source>
</evidence>
<gene>
    <name evidence="1" type="ORF">GCM10009037_04380</name>
</gene>
<dbReference type="PROSITE" id="PS51257">
    <property type="entry name" value="PROKAR_LIPOPROTEIN"/>
    <property type="match status" value="1"/>
</dbReference>
<organism evidence="1 2">
    <name type="scientific">Halarchaeum grantii</name>
    <dbReference type="NCBI Taxonomy" id="1193105"/>
    <lineage>
        <taxon>Archaea</taxon>
        <taxon>Methanobacteriati</taxon>
        <taxon>Methanobacteriota</taxon>
        <taxon>Stenosarchaea group</taxon>
        <taxon>Halobacteria</taxon>
        <taxon>Halobacteriales</taxon>
        <taxon>Halobacteriaceae</taxon>
    </lineage>
</organism>
<protein>
    <submittedName>
        <fullName evidence="1">Uncharacterized protein</fullName>
    </submittedName>
</protein>
<dbReference type="OrthoDB" id="193751at2157"/>
<dbReference type="RefSeq" id="WP_188877958.1">
    <property type="nucleotide sequence ID" value="NZ_BMPF01000001.1"/>
</dbReference>
<reference evidence="1 2" key="1">
    <citation type="journal article" date="2019" name="Int. J. Syst. Evol. Microbiol.">
        <title>The Global Catalogue of Microorganisms (GCM) 10K type strain sequencing project: providing services to taxonomists for standard genome sequencing and annotation.</title>
        <authorList>
            <consortium name="The Broad Institute Genomics Platform"/>
            <consortium name="The Broad Institute Genome Sequencing Center for Infectious Disease"/>
            <person name="Wu L."/>
            <person name="Ma J."/>
        </authorList>
    </citation>
    <scope>NUCLEOTIDE SEQUENCE [LARGE SCALE GENOMIC DNA]</scope>
    <source>
        <strain evidence="1 2">JCM 19585</strain>
    </source>
</reference>
<comment type="caution">
    <text evidence="1">The sequence shown here is derived from an EMBL/GenBank/DDBJ whole genome shotgun (WGS) entry which is preliminary data.</text>
</comment>